<keyword evidence="4" id="KW-0032">Aminotransferase</keyword>
<dbReference type="GO" id="GO:0008483">
    <property type="term" value="F:transaminase activity"/>
    <property type="evidence" value="ECO:0007669"/>
    <property type="project" value="UniProtKB-KW"/>
</dbReference>
<evidence type="ECO:0000256" key="1">
    <source>
        <dbReference type="ARBA" id="ARBA00022898"/>
    </source>
</evidence>
<keyword evidence="1 3" id="KW-0663">Pyridoxal phosphate</keyword>
<protein>
    <submittedName>
        <fullName evidence="4">DegT/DnrJ/EryC1/StrS family aminotransferase</fullName>
    </submittedName>
</protein>
<dbReference type="SUPFAM" id="SSF53383">
    <property type="entry name" value="PLP-dependent transferases"/>
    <property type="match status" value="1"/>
</dbReference>
<keyword evidence="4" id="KW-0808">Transferase</keyword>
<accession>A0ABS8X7E9</accession>
<dbReference type="CDD" id="cd00616">
    <property type="entry name" value="AHBA_syn"/>
    <property type="match status" value="1"/>
</dbReference>
<dbReference type="InterPro" id="IPR015422">
    <property type="entry name" value="PyrdxlP-dep_Trfase_small"/>
</dbReference>
<evidence type="ECO:0000256" key="2">
    <source>
        <dbReference type="ARBA" id="ARBA00037999"/>
    </source>
</evidence>
<evidence type="ECO:0000256" key="3">
    <source>
        <dbReference type="RuleBase" id="RU004508"/>
    </source>
</evidence>
<keyword evidence="5" id="KW-1185">Reference proteome</keyword>
<gene>
    <name evidence="4" type="ORF">LXT12_04370</name>
</gene>
<proteinExistence type="inferred from homology"/>
<name>A0ABS8X7E9_9BURK</name>
<evidence type="ECO:0000313" key="5">
    <source>
        <dbReference type="Proteomes" id="UP001201463"/>
    </source>
</evidence>
<organism evidence="4 5">
    <name type="scientific">Pelomonas caseinilytica</name>
    <dbReference type="NCBI Taxonomy" id="2906763"/>
    <lineage>
        <taxon>Bacteria</taxon>
        <taxon>Pseudomonadati</taxon>
        <taxon>Pseudomonadota</taxon>
        <taxon>Betaproteobacteria</taxon>
        <taxon>Burkholderiales</taxon>
        <taxon>Sphaerotilaceae</taxon>
        <taxon>Roseateles</taxon>
    </lineage>
</organism>
<comment type="caution">
    <text evidence="4">The sequence shown here is derived from an EMBL/GenBank/DDBJ whole genome shotgun (WGS) entry which is preliminary data.</text>
</comment>
<dbReference type="InterPro" id="IPR000653">
    <property type="entry name" value="DegT/StrS_aminotransferase"/>
</dbReference>
<dbReference type="PANTHER" id="PTHR30244">
    <property type="entry name" value="TRANSAMINASE"/>
    <property type="match status" value="1"/>
</dbReference>
<dbReference type="Proteomes" id="UP001201463">
    <property type="component" value="Unassembled WGS sequence"/>
</dbReference>
<dbReference type="Pfam" id="PF01041">
    <property type="entry name" value="DegT_DnrJ_EryC1"/>
    <property type="match status" value="1"/>
</dbReference>
<reference evidence="4 5" key="1">
    <citation type="submission" date="2021-12" db="EMBL/GenBank/DDBJ databases">
        <title>Genome seq of p7.</title>
        <authorList>
            <person name="Seo T."/>
        </authorList>
    </citation>
    <scope>NUCLEOTIDE SEQUENCE [LARGE SCALE GENOMIC DNA]</scope>
    <source>
        <strain evidence="4 5">P7</strain>
    </source>
</reference>
<comment type="similarity">
    <text evidence="2 3">Belongs to the DegT/DnrJ/EryC1 family.</text>
</comment>
<evidence type="ECO:0000313" key="4">
    <source>
        <dbReference type="EMBL" id="MCE4536484.1"/>
    </source>
</evidence>
<dbReference type="RefSeq" id="WP_233389853.1">
    <property type="nucleotide sequence ID" value="NZ_JAJTWT010000002.1"/>
</dbReference>
<dbReference type="Gene3D" id="3.90.1150.10">
    <property type="entry name" value="Aspartate Aminotransferase, domain 1"/>
    <property type="match status" value="1"/>
</dbReference>
<dbReference type="EMBL" id="JAJTWT010000002">
    <property type="protein sequence ID" value="MCE4536484.1"/>
    <property type="molecule type" value="Genomic_DNA"/>
</dbReference>
<dbReference type="Gene3D" id="3.40.640.10">
    <property type="entry name" value="Type I PLP-dependent aspartate aminotransferase-like (Major domain)"/>
    <property type="match status" value="1"/>
</dbReference>
<dbReference type="PIRSF" id="PIRSF000390">
    <property type="entry name" value="PLP_StrS"/>
    <property type="match status" value="1"/>
</dbReference>
<dbReference type="InterPro" id="IPR015424">
    <property type="entry name" value="PyrdxlP-dep_Trfase"/>
</dbReference>
<dbReference type="InterPro" id="IPR015421">
    <property type="entry name" value="PyrdxlP-dep_Trfase_major"/>
</dbReference>
<dbReference type="PANTHER" id="PTHR30244:SF36">
    <property type="entry name" value="3-OXO-GLUCOSE-6-PHOSPHATE:GLUTAMATE AMINOTRANSFERASE"/>
    <property type="match status" value="1"/>
</dbReference>
<sequence>MLPFLDLQPTYAASREAIDTALARVAASGWFILGKELEAFEAQWAAYCGSRHAVGLGNGLDALHLGLLALGVGEGDEVIVPANTYIATWLAVSQCGATPVPVEPDPRTYNLDPARIAAAVTPRTRAILPVHLYGQPADMDAIGAIARQHGLKLLDDCAQAHGARWNGRIVGSLADASAWSFYPGKNLGAMGDGGGLTTDDAAVAERVRVLRNYGSRVKYHNEVKGLNSRLDEMQAAVLSAKLPQLDTLTTERRRIAARLLDGLAGAPVGLPHVPAQAEPAWHLFVIRHPDRDRLQRALAEEGVGTLIHYPVPPHRQPAYAELGLGEGRFPITEAIHREVLSLPLWPGMTDAQVDTVIDAVRRHA</sequence>